<dbReference type="GO" id="GO:0032993">
    <property type="term" value="C:protein-DNA complex"/>
    <property type="evidence" value="ECO:0007669"/>
    <property type="project" value="TreeGrafter"/>
</dbReference>
<comment type="caution">
    <text evidence="7">The sequence shown here is derived from an EMBL/GenBank/DDBJ whole genome shotgun (WGS) entry which is preliminary data.</text>
</comment>
<evidence type="ECO:0000313" key="8">
    <source>
        <dbReference type="Proteomes" id="UP000070188"/>
    </source>
</evidence>
<gene>
    <name evidence="7" type="ORF">LI90_2539</name>
</gene>
<feature type="compositionally biased region" description="Acidic residues" evidence="5">
    <location>
        <begin position="309"/>
        <end position="319"/>
    </location>
</feature>
<evidence type="ECO:0000256" key="2">
    <source>
        <dbReference type="ARBA" id="ARBA00023015"/>
    </source>
</evidence>
<evidence type="ECO:0000256" key="5">
    <source>
        <dbReference type="SAM" id="MobiDB-lite"/>
    </source>
</evidence>
<dbReference type="InterPro" id="IPR036390">
    <property type="entry name" value="WH_DNA-bd_sf"/>
</dbReference>
<dbReference type="Pfam" id="PF00126">
    <property type="entry name" value="HTH_1"/>
    <property type="match status" value="1"/>
</dbReference>
<reference evidence="8" key="1">
    <citation type="submission" date="2015-04" db="EMBL/GenBank/DDBJ databases">
        <title>Physiological reanalysis, assessment of diazotrophy, and genome sequences of multiple isolates of Streptomyces thermoautotrophicus.</title>
        <authorList>
            <person name="MacKellar D.C."/>
            <person name="Lieber L."/>
            <person name="Norman J."/>
            <person name="Bolger A."/>
            <person name="Tobin C."/>
            <person name="Murray J.W."/>
            <person name="Chang R."/>
            <person name="Ford T."/>
            <person name="Nguyen P.Q."/>
            <person name="Woodward J."/>
            <person name="Permingeat H."/>
            <person name="Joshi N.S."/>
            <person name="Silver P.A."/>
            <person name="Usadel B."/>
            <person name="Rutherford A.W."/>
            <person name="Friesen M."/>
            <person name="Prell J."/>
        </authorList>
    </citation>
    <scope>NUCLEOTIDE SEQUENCE [LARGE SCALE GENOMIC DNA]</scope>
    <source>
        <strain evidence="8">H1</strain>
    </source>
</reference>
<dbReference type="SUPFAM" id="SSF46785">
    <property type="entry name" value="Winged helix' DNA-binding domain"/>
    <property type="match status" value="1"/>
</dbReference>
<dbReference type="RefSeq" id="WP_096059057.1">
    <property type="nucleotide sequence ID" value="NZ_LAXD01000001.1"/>
</dbReference>
<dbReference type="FunFam" id="1.10.10.10:FF:000001">
    <property type="entry name" value="LysR family transcriptional regulator"/>
    <property type="match status" value="1"/>
</dbReference>
<dbReference type="EMBL" id="LAXD01000001">
    <property type="protein sequence ID" value="KWX01507.1"/>
    <property type="molecule type" value="Genomic_DNA"/>
</dbReference>
<dbReference type="Pfam" id="PF03466">
    <property type="entry name" value="LysR_substrate"/>
    <property type="match status" value="1"/>
</dbReference>
<dbReference type="PANTHER" id="PTHR30346">
    <property type="entry name" value="TRANSCRIPTIONAL DUAL REGULATOR HCAR-RELATED"/>
    <property type="match status" value="1"/>
</dbReference>
<dbReference type="AlphaFoldDB" id="A0A132MUI5"/>
<evidence type="ECO:0000313" key="7">
    <source>
        <dbReference type="EMBL" id="KWX01507.1"/>
    </source>
</evidence>
<dbReference type="PATRIC" id="fig|1469144.10.peg.2747"/>
<evidence type="ECO:0000256" key="3">
    <source>
        <dbReference type="ARBA" id="ARBA00023125"/>
    </source>
</evidence>
<dbReference type="PROSITE" id="PS50931">
    <property type="entry name" value="HTH_LYSR"/>
    <property type="match status" value="1"/>
</dbReference>
<feature type="domain" description="HTH lysR-type" evidence="6">
    <location>
        <begin position="1"/>
        <end position="58"/>
    </location>
</feature>
<comment type="similarity">
    <text evidence="1">Belongs to the LysR transcriptional regulatory family.</text>
</comment>
<dbReference type="OrthoDB" id="3176554at2"/>
<name>A0A132MUI5_9ACTN</name>
<keyword evidence="8" id="KW-1185">Reference proteome</keyword>
<proteinExistence type="inferred from homology"/>
<dbReference type="CDD" id="cd08414">
    <property type="entry name" value="PBP2_LTTR_aromatics_like"/>
    <property type="match status" value="1"/>
</dbReference>
<accession>A0A132MUI5</accession>
<dbReference type="InterPro" id="IPR036388">
    <property type="entry name" value="WH-like_DNA-bd_sf"/>
</dbReference>
<dbReference type="GO" id="GO:0003700">
    <property type="term" value="F:DNA-binding transcription factor activity"/>
    <property type="evidence" value="ECO:0007669"/>
    <property type="project" value="InterPro"/>
</dbReference>
<evidence type="ECO:0000256" key="4">
    <source>
        <dbReference type="ARBA" id="ARBA00023163"/>
    </source>
</evidence>
<dbReference type="Proteomes" id="UP000070188">
    <property type="component" value="Unassembled WGS sequence"/>
</dbReference>
<keyword evidence="3" id="KW-0238">DNA-binding</keyword>
<dbReference type="GO" id="GO:0003677">
    <property type="term" value="F:DNA binding"/>
    <property type="evidence" value="ECO:0007669"/>
    <property type="project" value="UniProtKB-KW"/>
</dbReference>
<dbReference type="Gene3D" id="3.40.190.10">
    <property type="entry name" value="Periplasmic binding protein-like II"/>
    <property type="match status" value="2"/>
</dbReference>
<dbReference type="PRINTS" id="PR00039">
    <property type="entry name" value="HTHLYSR"/>
</dbReference>
<dbReference type="Gene3D" id="1.10.10.10">
    <property type="entry name" value="Winged helix-like DNA-binding domain superfamily/Winged helix DNA-binding domain"/>
    <property type="match status" value="1"/>
</dbReference>
<evidence type="ECO:0000256" key="1">
    <source>
        <dbReference type="ARBA" id="ARBA00009437"/>
    </source>
</evidence>
<keyword evidence="4" id="KW-0804">Transcription</keyword>
<keyword evidence="2" id="KW-0805">Transcription regulation</keyword>
<dbReference type="InterPro" id="IPR000847">
    <property type="entry name" value="LysR_HTH_N"/>
</dbReference>
<protein>
    <submittedName>
        <fullName evidence="7">Transcriptional regulator</fullName>
    </submittedName>
</protein>
<dbReference type="PANTHER" id="PTHR30346:SF0">
    <property type="entry name" value="HCA OPERON TRANSCRIPTIONAL ACTIVATOR HCAR"/>
    <property type="match status" value="1"/>
</dbReference>
<sequence length="319" mass="34912">MELRHVRYFVAVAEEQSFTRAAERLRIAQSPLSQQIRKLERELGVELFVRTTRSVQLTHAGRVFYERARHLLVGSDEAITATRKAARGELGRLSLGFTGSVTYELLPALVRAYHERNPDVTLDLHSEMLTPAQVEAILEGRIAVGLLRPPVNAKGLVVEVLREEPLGVLLPTEHPAAAARALALESLHDEIFVGYPSKPPSTMHSVMLSVCRQAGFIPRICQEAAETATLVALVAAGLGMALVPASVQHLRIDGATYRPICSPRATVQLALAYQEGEVTPLVRRYLETARSVVLSRQRTPAPAPAPSPLDEDESFSLSL</sequence>
<dbReference type="STRING" id="1469144.LI90_2539"/>
<feature type="region of interest" description="Disordered" evidence="5">
    <location>
        <begin position="296"/>
        <end position="319"/>
    </location>
</feature>
<dbReference type="SUPFAM" id="SSF53850">
    <property type="entry name" value="Periplasmic binding protein-like II"/>
    <property type="match status" value="1"/>
</dbReference>
<organism evidence="7 8">
    <name type="scientific">Carbonactinospora thermoautotrophica</name>
    <dbReference type="NCBI Taxonomy" id="1469144"/>
    <lineage>
        <taxon>Bacteria</taxon>
        <taxon>Bacillati</taxon>
        <taxon>Actinomycetota</taxon>
        <taxon>Actinomycetes</taxon>
        <taxon>Kitasatosporales</taxon>
        <taxon>Carbonactinosporaceae</taxon>
        <taxon>Carbonactinospora</taxon>
    </lineage>
</organism>
<dbReference type="InterPro" id="IPR005119">
    <property type="entry name" value="LysR_subst-bd"/>
</dbReference>
<evidence type="ECO:0000259" key="6">
    <source>
        <dbReference type="PROSITE" id="PS50931"/>
    </source>
</evidence>